<reference evidence="1 2" key="1">
    <citation type="journal article" date="2015" name="MBio">
        <title>Genome-Resolved Metagenomic Analysis Reveals Roles for Candidate Phyla and Other Microbial Community Members in Biogeochemical Transformations in Oil Reservoirs.</title>
        <authorList>
            <person name="Hu P."/>
            <person name="Tom L."/>
            <person name="Singh A."/>
            <person name="Thomas B.C."/>
            <person name="Baker B.J."/>
            <person name="Piceno Y.M."/>
            <person name="Andersen G.L."/>
            <person name="Banfield J.F."/>
        </authorList>
    </citation>
    <scope>NUCLEOTIDE SEQUENCE [LARGE SCALE GENOMIC DNA]</scope>
    <source>
        <strain evidence="1">46_26</strain>
    </source>
</reference>
<sequence length="21" mass="2153">MTILIVAGILGFIMAFSIGAN</sequence>
<dbReference type="Proteomes" id="UP000058636">
    <property type="component" value="Unassembled WGS sequence"/>
</dbReference>
<evidence type="ECO:0000313" key="1">
    <source>
        <dbReference type="EMBL" id="KUK22369.1"/>
    </source>
</evidence>
<organism evidence="1 2">
    <name type="scientific">Thermotoga petrophila</name>
    <dbReference type="NCBI Taxonomy" id="93929"/>
    <lineage>
        <taxon>Bacteria</taxon>
        <taxon>Thermotogati</taxon>
        <taxon>Thermotogota</taxon>
        <taxon>Thermotogae</taxon>
        <taxon>Thermotogales</taxon>
        <taxon>Thermotogaceae</taxon>
        <taxon>Thermotoga</taxon>
    </lineage>
</organism>
<accession>A0A101EPN1</accession>
<dbReference type="EMBL" id="LGFG01000178">
    <property type="protein sequence ID" value="KUK22369.1"/>
    <property type="molecule type" value="Genomic_DNA"/>
</dbReference>
<evidence type="ECO:0000313" key="2">
    <source>
        <dbReference type="Proteomes" id="UP000058636"/>
    </source>
</evidence>
<comment type="caution">
    <text evidence="1">The sequence shown here is derived from an EMBL/GenBank/DDBJ whole genome shotgun (WGS) entry which is preliminary data.</text>
</comment>
<feature type="non-terminal residue" evidence="1">
    <location>
        <position position="21"/>
    </location>
</feature>
<protein>
    <submittedName>
        <fullName evidence="1">Uncharacterized protein</fullName>
    </submittedName>
</protein>
<gene>
    <name evidence="1" type="ORF">XD57_1529</name>
</gene>
<name>A0A101EPN1_9THEM</name>
<dbReference type="AlphaFoldDB" id="A0A101EPN1"/>
<proteinExistence type="predicted"/>